<gene>
    <name evidence="2" type="ORF">HMJ28_11180</name>
</gene>
<keyword evidence="1" id="KW-1133">Transmembrane helix</keyword>
<organism evidence="2 3">
    <name type="scientific">Clostridium cochlearium</name>
    <dbReference type="NCBI Taxonomy" id="1494"/>
    <lineage>
        <taxon>Bacteria</taxon>
        <taxon>Bacillati</taxon>
        <taxon>Bacillota</taxon>
        <taxon>Clostridia</taxon>
        <taxon>Eubacteriales</taxon>
        <taxon>Clostridiaceae</taxon>
        <taxon>Clostridium</taxon>
    </lineage>
</organism>
<keyword evidence="1" id="KW-0472">Membrane</keyword>
<protein>
    <submittedName>
        <fullName evidence="2">DUF3919 family protein</fullName>
    </submittedName>
</protein>
<evidence type="ECO:0000256" key="1">
    <source>
        <dbReference type="SAM" id="Phobius"/>
    </source>
</evidence>
<name>A0A7Y3XZV8_CLOCO</name>
<dbReference type="Pfam" id="PF13057">
    <property type="entry name" value="DUF3919"/>
    <property type="match status" value="1"/>
</dbReference>
<dbReference type="EMBL" id="JABFIF010000028">
    <property type="protein sequence ID" value="NOH16931.1"/>
    <property type="molecule type" value="Genomic_DNA"/>
</dbReference>
<proteinExistence type="predicted"/>
<dbReference type="AlphaFoldDB" id="A0A7Y3XZV8"/>
<reference evidence="2 3" key="1">
    <citation type="submission" date="2020-05" db="EMBL/GenBank/DDBJ databases">
        <title>Draft genome sequence of Clostridium cochlearium strain AGROS13 isolated from a sheep dairy farm in New Zealand.</title>
        <authorList>
            <person name="Gupta T.B."/>
            <person name="Jauregui R."/>
            <person name="Risson A.N."/>
            <person name="Brightwell G."/>
            <person name="Maclean P."/>
        </authorList>
    </citation>
    <scope>NUCLEOTIDE SEQUENCE [LARGE SCALE GENOMIC DNA]</scope>
    <source>
        <strain evidence="2 3">AGROS13</strain>
    </source>
</reference>
<accession>A0A7Y3XZV8</accession>
<dbReference type="RefSeq" id="WP_171303881.1">
    <property type="nucleotide sequence ID" value="NZ_JABFIF010000028.1"/>
</dbReference>
<keyword evidence="1" id="KW-0812">Transmembrane</keyword>
<sequence length="274" mass="31983">MKKKYFYMLIVYITVLFAVLVYVINTGDMNKLHYVNDKHELIKRHKELIPVKISFNNNSWGSGEITDSKDVMKTWNIINSIPRGENKSQSRKEIYDKNYEEISGNVVFLSGNKITFNLTNVLKINDQVHSSIDNNVEVIYLRNKLIDELYTINNLMKFISENNKVVIINKEKKSIKLGSRDKEILKNGFKNSNKIEDYTSLKNHTENKGDIIYQIRVYGDNEINNKLVRASNIVNINIYENNYLVVFDLENGKGNLMYILGDLKSICNEIFNRY</sequence>
<dbReference type="Proteomes" id="UP000528432">
    <property type="component" value="Unassembled WGS sequence"/>
</dbReference>
<evidence type="ECO:0000313" key="3">
    <source>
        <dbReference type="Proteomes" id="UP000528432"/>
    </source>
</evidence>
<feature type="transmembrane region" description="Helical" evidence="1">
    <location>
        <begin position="6"/>
        <end position="24"/>
    </location>
</feature>
<comment type="caution">
    <text evidence="2">The sequence shown here is derived from an EMBL/GenBank/DDBJ whole genome shotgun (WGS) entry which is preliminary data.</text>
</comment>
<dbReference type="InterPro" id="IPR025031">
    <property type="entry name" value="DUF3919"/>
</dbReference>
<evidence type="ECO:0000313" key="2">
    <source>
        <dbReference type="EMBL" id="NOH16931.1"/>
    </source>
</evidence>